<feature type="domain" description="Periplasmic binding protein" evidence="4">
    <location>
        <begin position="32"/>
        <end position="285"/>
    </location>
</feature>
<proteinExistence type="inferred from homology"/>
<protein>
    <submittedName>
        <fullName evidence="5">D-allose-binding periplasmic protein</fullName>
    </submittedName>
</protein>
<dbReference type="SUPFAM" id="SSF53822">
    <property type="entry name" value="Periplasmic binding protein-like I"/>
    <property type="match status" value="1"/>
</dbReference>
<comment type="caution">
    <text evidence="5">The sequence shown here is derived from an EMBL/GenBank/DDBJ whole genome shotgun (WGS) entry which is preliminary data.</text>
</comment>
<dbReference type="PANTHER" id="PTHR46847">
    <property type="entry name" value="D-ALLOSE-BINDING PERIPLASMIC PROTEIN-RELATED"/>
    <property type="match status" value="1"/>
</dbReference>
<evidence type="ECO:0000256" key="3">
    <source>
        <dbReference type="ARBA" id="ARBA00022729"/>
    </source>
</evidence>
<evidence type="ECO:0000313" key="5">
    <source>
        <dbReference type="EMBL" id="OQA60258.1"/>
    </source>
</evidence>
<dbReference type="GO" id="GO:0030313">
    <property type="term" value="C:cell envelope"/>
    <property type="evidence" value="ECO:0007669"/>
    <property type="project" value="UniProtKB-SubCell"/>
</dbReference>
<organism evidence="5">
    <name type="scientific">Candidatus Atribacter allofermentans</name>
    <dbReference type="NCBI Taxonomy" id="1852833"/>
    <lineage>
        <taxon>Bacteria</taxon>
        <taxon>Pseudomonadati</taxon>
        <taxon>Atribacterota</taxon>
        <taxon>Atribacteria</taxon>
        <taxon>Atribacterales</taxon>
        <taxon>Atribacteraceae</taxon>
        <taxon>Atribacter</taxon>
    </lineage>
</organism>
<keyword evidence="3" id="KW-0732">Signal</keyword>
<dbReference type="InterPro" id="IPR025997">
    <property type="entry name" value="SBP_2_dom"/>
</dbReference>
<dbReference type="AlphaFoldDB" id="A0A1V5T0P1"/>
<evidence type="ECO:0000256" key="2">
    <source>
        <dbReference type="ARBA" id="ARBA00007639"/>
    </source>
</evidence>
<reference evidence="5" key="1">
    <citation type="submission" date="2017-02" db="EMBL/GenBank/DDBJ databases">
        <title>Delving into the versatile metabolic prowess of the omnipresent phylum Bacteroidetes.</title>
        <authorList>
            <person name="Nobu M.K."/>
            <person name="Mei R."/>
            <person name="Narihiro T."/>
            <person name="Kuroda K."/>
            <person name="Liu W.-T."/>
        </authorList>
    </citation>
    <scope>NUCLEOTIDE SEQUENCE</scope>
    <source>
        <strain evidence="5">ADurb.Bin276</strain>
    </source>
</reference>
<dbReference type="PANTHER" id="PTHR46847:SF1">
    <property type="entry name" value="D-ALLOSE-BINDING PERIPLASMIC PROTEIN-RELATED"/>
    <property type="match status" value="1"/>
</dbReference>
<evidence type="ECO:0000256" key="1">
    <source>
        <dbReference type="ARBA" id="ARBA00004196"/>
    </source>
</evidence>
<comment type="subcellular location">
    <subcellularLocation>
        <location evidence="1">Cell envelope</location>
    </subcellularLocation>
</comment>
<dbReference type="Gene3D" id="3.40.50.2300">
    <property type="match status" value="2"/>
</dbReference>
<dbReference type="CDD" id="cd01536">
    <property type="entry name" value="PBP1_ABC_sugar_binding-like"/>
    <property type="match status" value="1"/>
</dbReference>
<sequence>MRKKLFLLVIMSLFICVLVGNVALGEEEKISIAYIGASTDLPFWITLRNEARNRANELGVEFIDLTPPSMDAQAQKNSFDNAIQMGVSGIIIGAADSRAFDDSLDKASEVGIPVVAVDTGIDHPHIASLVQTDNLSSAKIAGQYILDHMTRPGKVLIVGGVLGHQTGDARKNGVTEVLEAAGVEVIFRAADWLPEKAYEIAQNELAANPEVTAVFSAWDPGAMSVKSVVTERGLMGKIIIVGFDGDPANLKAIKEGEILATIKQDNVKMGQDSVSLLVDIINGKEVPKYIPIDGFIIDQSNVDEFLQ</sequence>
<dbReference type="Pfam" id="PF13407">
    <property type="entry name" value="Peripla_BP_4"/>
    <property type="match status" value="1"/>
</dbReference>
<gene>
    <name evidence="5" type="primary">alsB_2</name>
    <name evidence="5" type="ORF">BWY41_00659</name>
</gene>
<dbReference type="InterPro" id="IPR028082">
    <property type="entry name" value="Peripla_BP_I"/>
</dbReference>
<name>A0A1V5T0P1_9BACT</name>
<evidence type="ECO:0000259" key="4">
    <source>
        <dbReference type="Pfam" id="PF13407"/>
    </source>
</evidence>
<dbReference type="Proteomes" id="UP000485569">
    <property type="component" value="Unassembled WGS sequence"/>
</dbReference>
<accession>A0A1V5T0P1</accession>
<dbReference type="EMBL" id="MWBQ01000039">
    <property type="protein sequence ID" value="OQA60258.1"/>
    <property type="molecule type" value="Genomic_DNA"/>
</dbReference>
<dbReference type="GO" id="GO:0030246">
    <property type="term" value="F:carbohydrate binding"/>
    <property type="evidence" value="ECO:0007669"/>
    <property type="project" value="UniProtKB-ARBA"/>
</dbReference>
<comment type="similarity">
    <text evidence="2">Belongs to the bacterial solute-binding protein 2 family.</text>
</comment>